<dbReference type="Proteomes" id="UP001141950">
    <property type="component" value="Unassembled WGS sequence"/>
</dbReference>
<feature type="chain" id="PRO_5040849752" evidence="2">
    <location>
        <begin position="21"/>
        <end position="464"/>
    </location>
</feature>
<reference evidence="3" key="1">
    <citation type="submission" date="2022-08" db="EMBL/GenBank/DDBJ databases">
        <title>The genomic sequence of strain Paenibacillus sp. SCIV0701.</title>
        <authorList>
            <person name="Zhao H."/>
        </authorList>
    </citation>
    <scope>NUCLEOTIDE SEQUENCE</scope>
    <source>
        <strain evidence="3">SCIV0701</strain>
    </source>
</reference>
<dbReference type="PROSITE" id="PS51257">
    <property type="entry name" value="PROKAR_LIPOPROTEIN"/>
    <property type="match status" value="1"/>
</dbReference>
<evidence type="ECO:0000256" key="1">
    <source>
        <dbReference type="SAM" id="MobiDB-lite"/>
    </source>
</evidence>
<dbReference type="PANTHER" id="PTHR43649:SF12">
    <property type="entry name" value="DIACETYLCHITOBIOSE BINDING PROTEIN DASA"/>
    <property type="match status" value="1"/>
</dbReference>
<dbReference type="Gene3D" id="3.40.190.10">
    <property type="entry name" value="Periplasmic binding protein-like II"/>
    <property type="match status" value="1"/>
</dbReference>
<dbReference type="AlphaFoldDB" id="A0A9X2S938"/>
<evidence type="ECO:0000256" key="2">
    <source>
        <dbReference type="SAM" id="SignalP"/>
    </source>
</evidence>
<dbReference type="EMBL" id="JANIPJ010000008">
    <property type="protein sequence ID" value="MCR2804741.1"/>
    <property type="molecule type" value="Genomic_DNA"/>
</dbReference>
<feature type="compositionally biased region" description="Polar residues" evidence="1">
    <location>
        <begin position="40"/>
        <end position="49"/>
    </location>
</feature>
<evidence type="ECO:0000313" key="3">
    <source>
        <dbReference type="EMBL" id="MCR2804741.1"/>
    </source>
</evidence>
<gene>
    <name evidence="3" type="ORF">NQZ67_12710</name>
</gene>
<protein>
    <submittedName>
        <fullName evidence="3">Extracellular solute-binding protein</fullName>
    </submittedName>
</protein>
<dbReference type="RefSeq" id="WP_257446019.1">
    <property type="nucleotide sequence ID" value="NZ_JANIPJ010000008.1"/>
</dbReference>
<dbReference type="SUPFAM" id="SSF53850">
    <property type="entry name" value="Periplasmic binding protein-like II"/>
    <property type="match status" value="1"/>
</dbReference>
<sequence length="464" mass="51466">MKRKALSILSSIILIAALLAGCSTNGNSGSTSQSGANGNKASNSTNNEGASGASFSGKIIIDPIGARHNNAFHEAIEVLRGMDKYKDVEISVLESTDDNIKTTPIKIAAGEQIDLIYNGNPLIQQSWADAGVIIPMDEQVKEKGLNIEETYGEYAKYAYSNEQAYGIPAGVTKWALYYNKSIFDKAGVDYPDPDVPMTWAEYRALAAKLTSGSGGDKVYGAIHLSWPMFWYGEAIMKLGGGEYFYNEEGLSNIEDPIFAHALQETYNMMYEAKSIPTYADIVTSKTEPQAFMNGKYGMFMQGTWLLNWAADKEQYPREWELGIAPMPVDEGTTPKNWGISGTFSMTPTTKNKTLALEIAVDVVRETAKLTSSEIYADQTVEQPNLFKSIADEIDDEQVTYEYLQKLFNNQETIFVSEKITGAKPTQYEELVKNEVELYFTQAQDLDKTISNIKERVDEMLQKGK</sequence>
<dbReference type="InterPro" id="IPR006059">
    <property type="entry name" value="SBP"/>
</dbReference>
<dbReference type="PANTHER" id="PTHR43649">
    <property type="entry name" value="ARABINOSE-BINDING PROTEIN-RELATED"/>
    <property type="match status" value="1"/>
</dbReference>
<dbReference type="InterPro" id="IPR050490">
    <property type="entry name" value="Bact_solute-bd_prot1"/>
</dbReference>
<proteinExistence type="predicted"/>
<dbReference type="Pfam" id="PF01547">
    <property type="entry name" value="SBP_bac_1"/>
    <property type="match status" value="1"/>
</dbReference>
<feature type="compositionally biased region" description="Low complexity" evidence="1">
    <location>
        <begin position="28"/>
        <end position="39"/>
    </location>
</feature>
<feature type="signal peptide" evidence="2">
    <location>
        <begin position="1"/>
        <end position="20"/>
    </location>
</feature>
<evidence type="ECO:0000313" key="4">
    <source>
        <dbReference type="Proteomes" id="UP001141950"/>
    </source>
</evidence>
<organism evidence="3 4">
    <name type="scientific">Paenibacillus soyae</name>
    <dbReference type="NCBI Taxonomy" id="2969249"/>
    <lineage>
        <taxon>Bacteria</taxon>
        <taxon>Bacillati</taxon>
        <taxon>Bacillota</taxon>
        <taxon>Bacilli</taxon>
        <taxon>Bacillales</taxon>
        <taxon>Paenibacillaceae</taxon>
        <taxon>Paenibacillus</taxon>
    </lineage>
</organism>
<accession>A0A9X2S938</accession>
<name>A0A9X2S938_9BACL</name>
<comment type="caution">
    <text evidence="3">The sequence shown here is derived from an EMBL/GenBank/DDBJ whole genome shotgun (WGS) entry which is preliminary data.</text>
</comment>
<keyword evidence="2" id="KW-0732">Signal</keyword>
<keyword evidence="4" id="KW-1185">Reference proteome</keyword>
<feature type="region of interest" description="Disordered" evidence="1">
    <location>
        <begin position="28"/>
        <end position="50"/>
    </location>
</feature>